<dbReference type="Proteomes" id="UP001626550">
    <property type="component" value="Unassembled WGS sequence"/>
</dbReference>
<sequence length="203" mass="23917">MVDYSVGSLHFYTEKHLNKSLHELLESFFMKNESGIVLECMLEVRKPFSLLVPCVEEDKSRKREQKYTQTLVLVLDVDAEVQLEVRFDPLFKSDLKSWKILDRLQISYKDHSHMDELELLGEVHYPNIQFSQPSVDFDFILNHTEKIQIVRMENISPLPVKYSWSYVIGDKPNIIFKREAKLDSWENNTNLPKLHLDDDDTGE</sequence>
<proteinExistence type="predicted"/>
<protein>
    <submittedName>
        <fullName evidence="1">Uncharacterized protein</fullName>
    </submittedName>
</protein>
<dbReference type="EMBL" id="JBJKFK010002122">
    <property type="protein sequence ID" value="KAL3311598.1"/>
    <property type="molecule type" value="Genomic_DNA"/>
</dbReference>
<dbReference type="InterPro" id="IPR033305">
    <property type="entry name" value="Hydin-like"/>
</dbReference>
<reference evidence="1 2" key="1">
    <citation type="submission" date="2024-11" db="EMBL/GenBank/DDBJ databases">
        <title>Adaptive evolution of stress response genes in parasites aligns with host niche diversity.</title>
        <authorList>
            <person name="Hahn C."/>
            <person name="Resl P."/>
        </authorList>
    </citation>
    <scope>NUCLEOTIDE SEQUENCE [LARGE SCALE GENOMIC DNA]</scope>
    <source>
        <strain evidence="1">EGGRZ-B1_66</strain>
        <tissue evidence="1">Body</tissue>
    </source>
</reference>
<evidence type="ECO:0000313" key="2">
    <source>
        <dbReference type="Proteomes" id="UP001626550"/>
    </source>
</evidence>
<keyword evidence="2" id="KW-1185">Reference proteome</keyword>
<feature type="non-terminal residue" evidence="1">
    <location>
        <position position="203"/>
    </location>
</feature>
<dbReference type="AlphaFoldDB" id="A0ABD2PWX6"/>
<gene>
    <name evidence="1" type="ORF">Ciccas_009818</name>
</gene>
<organism evidence="1 2">
    <name type="scientific">Cichlidogyrus casuarinus</name>
    <dbReference type="NCBI Taxonomy" id="1844966"/>
    <lineage>
        <taxon>Eukaryota</taxon>
        <taxon>Metazoa</taxon>
        <taxon>Spiralia</taxon>
        <taxon>Lophotrochozoa</taxon>
        <taxon>Platyhelminthes</taxon>
        <taxon>Monogenea</taxon>
        <taxon>Monopisthocotylea</taxon>
        <taxon>Dactylogyridea</taxon>
        <taxon>Ancyrocephalidae</taxon>
        <taxon>Cichlidogyrus</taxon>
    </lineage>
</organism>
<comment type="caution">
    <text evidence="1">The sequence shown here is derived from an EMBL/GenBank/DDBJ whole genome shotgun (WGS) entry which is preliminary data.</text>
</comment>
<evidence type="ECO:0000313" key="1">
    <source>
        <dbReference type="EMBL" id="KAL3311598.1"/>
    </source>
</evidence>
<dbReference type="PANTHER" id="PTHR23053">
    <property type="entry name" value="DLEC1 DELETED IN LUNG AND ESOPHAGEAL CANCER 1"/>
    <property type="match status" value="1"/>
</dbReference>
<dbReference type="PANTHER" id="PTHR23053:SF0">
    <property type="entry name" value="HYDROCEPHALUS-INDUCING PROTEIN HOMOLOG"/>
    <property type="match status" value="1"/>
</dbReference>
<accession>A0ABD2PWX6</accession>
<name>A0ABD2PWX6_9PLAT</name>